<sequence length="324" mass="36543">MKNWPKFSLLPKLNTRKIAFIAILIAISVAFFIIIVNLVPIASIPTFKISFIGLPIKISGFIFGPIIGGLVGCLSDLISFLFVPNVFNPYYILAAVVNGVVSGIIGWLFLNVIKNYFGGKRKDLVLSLQIFKLKNKLEKLKGKLVSHKAKKIRKLENNIIYLNEKRKKNNLLGTQSELKNFNGVIAALILVTLILLIIWIIGFKVPQSAINNGVIKNRLILILLMISGFAVMIIFIWIARFKMKDKNYFVIVPIIIFSALIEFINVPILSLADSQALSSSDGLFIYIFQHTLFSPVKIWFNMFIIFFTFNVINGLINKNSNISY</sequence>
<keyword evidence="1" id="KW-0812">Transmembrane</keyword>
<feature type="transmembrane region" description="Helical" evidence="1">
    <location>
        <begin position="298"/>
        <end position="316"/>
    </location>
</feature>
<protein>
    <submittedName>
        <fullName evidence="2">Substrate-specific component FolT of folate ECF transporter</fullName>
    </submittedName>
</protein>
<name>A0A168RJU8_9BACT</name>
<keyword evidence="1" id="KW-0472">Membrane</keyword>
<feature type="transmembrane region" description="Helical" evidence="1">
    <location>
        <begin position="20"/>
        <end position="39"/>
    </location>
</feature>
<reference evidence="2 3" key="1">
    <citation type="submission" date="2016-03" db="EMBL/GenBank/DDBJ databases">
        <title>Genome sequence of Mycoplasma gallinarum strain Mgn_IPT.</title>
        <authorList>
            <person name="Yacoub E."/>
            <person name="Sirand-Pugnet P."/>
            <person name="Barre A."/>
            <person name="Maurier F."/>
            <person name="Blanchard A."/>
            <person name="Ben Abdelmoumen B.M."/>
        </authorList>
    </citation>
    <scope>NUCLEOTIDE SEQUENCE [LARGE SCALE GENOMIC DNA]</scope>
    <source>
        <strain evidence="2 3">Mgn_IPT</strain>
    </source>
</reference>
<dbReference type="Proteomes" id="UP000076983">
    <property type="component" value="Unassembled WGS sequence"/>
</dbReference>
<gene>
    <name evidence="2" type="ORF">MGALLINA_00850</name>
</gene>
<dbReference type="AlphaFoldDB" id="A0A168RJU8"/>
<dbReference type="OrthoDB" id="397639at2"/>
<evidence type="ECO:0000313" key="2">
    <source>
        <dbReference type="EMBL" id="OAB49050.1"/>
    </source>
</evidence>
<evidence type="ECO:0000313" key="3">
    <source>
        <dbReference type="Proteomes" id="UP000076983"/>
    </source>
</evidence>
<feature type="transmembrane region" description="Helical" evidence="1">
    <location>
        <begin position="221"/>
        <end position="241"/>
    </location>
</feature>
<keyword evidence="1" id="KW-1133">Transmembrane helix</keyword>
<feature type="transmembrane region" description="Helical" evidence="1">
    <location>
        <begin position="248"/>
        <end position="272"/>
    </location>
</feature>
<dbReference type="Pfam" id="PF07155">
    <property type="entry name" value="ECF-ribofla_trS"/>
    <property type="match status" value="1"/>
</dbReference>
<feature type="transmembrane region" description="Helical" evidence="1">
    <location>
        <begin position="181"/>
        <end position="201"/>
    </location>
</feature>
<dbReference type="Gene3D" id="1.10.1760.20">
    <property type="match status" value="1"/>
</dbReference>
<proteinExistence type="predicted"/>
<accession>A0A168RJU8</accession>
<dbReference type="InterPro" id="IPR009825">
    <property type="entry name" value="ECF_substrate-spec-like"/>
</dbReference>
<dbReference type="GO" id="GO:0022857">
    <property type="term" value="F:transmembrane transporter activity"/>
    <property type="evidence" value="ECO:0007669"/>
    <property type="project" value="InterPro"/>
</dbReference>
<organism evidence="2 3">
    <name type="scientific">Mycoplasmopsis gallinarum</name>
    <dbReference type="NCBI Taxonomy" id="29557"/>
    <lineage>
        <taxon>Bacteria</taxon>
        <taxon>Bacillati</taxon>
        <taxon>Mycoplasmatota</taxon>
        <taxon>Mycoplasmoidales</taxon>
        <taxon>Metamycoplasmataceae</taxon>
        <taxon>Mycoplasmopsis</taxon>
    </lineage>
</organism>
<dbReference type="PATRIC" id="fig|29557.3.peg.76"/>
<keyword evidence="3" id="KW-1185">Reference proteome</keyword>
<feature type="transmembrane region" description="Helical" evidence="1">
    <location>
        <begin position="89"/>
        <end position="113"/>
    </location>
</feature>
<dbReference type="RefSeq" id="WP_063625871.1">
    <property type="nucleotide sequence ID" value="NZ_LVLH01000020.1"/>
</dbReference>
<dbReference type="STRING" id="29557.MGALLINA_00850"/>
<evidence type="ECO:0000256" key="1">
    <source>
        <dbReference type="SAM" id="Phobius"/>
    </source>
</evidence>
<dbReference type="EMBL" id="LVLH01000020">
    <property type="protein sequence ID" value="OAB49050.1"/>
    <property type="molecule type" value="Genomic_DNA"/>
</dbReference>
<feature type="transmembrane region" description="Helical" evidence="1">
    <location>
        <begin position="60"/>
        <end position="83"/>
    </location>
</feature>
<comment type="caution">
    <text evidence="2">The sequence shown here is derived from an EMBL/GenBank/DDBJ whole genome shotgun (WGS) entry which is preliminary data.</text>
</comment>